<evidence type="ECO:0000313" key="2">
    <source>
        <dbReference type="Proteomes" id="UP000242146"/>
    </source>
</evidence>
<comment type="caution">
    <text evidence="1">The sequence shown here is derived from an EMBL/GenBank/DDBJ whole genome shotgun (WGS) entry which is preliminary data.</text>
</comment>
<dbReference type="AlphaFoldDB" id="A0A1X2GQY7"/>
<protein>
    <recommendedName>
        <fullName evidence="3">ARM repeat-containing protein</fullName>
    </recommendedName>
</protein>
<proteinExistence type="predicted"/>
<dbReference type="InterPro" id="IPR042462">
    <property type="entry name" value="ARMC7"/>
</dbReference>
<gene>
    <name evidence="1" type="ORF">DM01DRAFT_1332960</name>
</gene>
<evidence type="ECO:0008006" key="3">
    <source>
        <dbReference type="Google" id="ProtNLM"/>
    </source>
</evidence>
<dbReference type="OrthoDB" id="201709at2759"/>
<dbReference type="STRING" id="101127.A0A1X2GQY7"/>
<reference evidence="1 2" key="1">
    <citation type="submission" date="2016-07" db="EMBL/GenBank/DDBJ databases">
        <title>Pervasive Adenine N6-methylation of Active Genes in Fungi.</title>
        <authorList>
            <consortium name="DOE Joint Genome Institute"/>
            <person name="Mondo S.J."/>
            <person name="Dannebaum R.O."/>
            <person name="Kuo R.C."/>
            <person name="Labutti K."/>
            <person name="Haridas S."/>
            <person name="Kuo A."/>
            <person name="Salamov A."/>
            <person name="Ahrendt S.R."/>
            <person name="Lipzen A."/>
            <person name="Sullivan W."/>
            <person name="Andreopoulos W.B."/>
            <person name="Clum A."/>
            <person name="Lindquist E."/>
            <person name="Daum C."/>
            <person name="Ramamoorthy G.K."/>
            <person name="Gryganskyi A."/>
            <person name="Culley D."/>
            <person name="Magnuson J.K."/>
            <person name="James T.Y."/>
            <person name="O'Malley M.A."/>
            <person name="Stajich J.E."/>
            <person name="Spatafora J.W."/>
            <person name="Visel A."/>
            <person name="Grigoriev I.V."/>
        </authorList>
    </citation>
    <scope>NUCLEOTIDE SEQUENCE [LARGE SCALE GENOMIC DNA]</scope>
    <source>
        <strain evidence="1 2">NRRL 3301</strain>
    </source>
</reference>
<sequence>MFHSKKYIANRHGKHRPDRPHYLKLLVEEYNTTSKLVAKQQVLANLANFAYDPVNYEWLWQAEAIHVFLESIQAEDPFLREFGMGGLVNVCLDPTHQTYLLDDPAHLDSVYGLLMRSDASANPNIVLNALTTLMLLMDSKKTLALPQGLVPALNCFKHIPRVQVMVTLFLNDYVPRYQS</sequence>
<dbReference type="SUPFAM" id="SSF48371">
    <property type="entry name" value="ARM repeat"/>
    <property type="match status" value="1"/>
</dbReference>
<dbReference type="InterPro" id="IPR011989">
    <property type="entry name" value="ARM-like"/>
</dbReference>
<dbReference type="PANTHER" id="PTHR46263:SF1">
    <property type="entry name" value="ARMADILLO REPEAT-CONTAINING PROTEIN 7"/>
    <property type="match status" value="1"/>
</dbReference>
<name>A0A1X2GQY7_9FUNG</name>
<dbReference type="InterPro" id="IPR016024">
    <property type="entry name" value="ARM-type_fold"/>
</dbReference>
<dbReference type="Proteomes" id="UP000242146">
    <property type="component" value="Unassembled WGS sequence"/>
</dbReference>
<evidence type="ECO:0000313" key="1">
    <source>
        <dbReference type="EMBL" id="ORX59485.1"/>
    </source>
</evidence>
<dbReference type="Gene3D" id="1.25.10.10">
    <property type="entry name" value="Leucine-rich Repeat Variant"/>
    <property type="match status" value="1"/>
</dbReference>
<dbReference type="EMBL" id="MCGT01000005">
    <property type="protein sequence ID" value="ORX59485.1"/>
    <property type="molecule type" value="Genomic_DNA"/>
</dbReference>
<keyword evidence="2" id="KW-1185">Reference proteome</keyword>
<organism evidence="1 2">
    <name type="scientific">Hesseltinella vesiculosa</name>
    <dbReference type="NCBI Taxonomy" id="101127"/>
    <lineage>
        <taxon>Eukaryota</taxon>
        <taxon>Fungi</taxon>
        <taxon>Fungi incertae sedis</taxon>
        <taxon>Mucoromycota</taxon>
        <taxon>Mucoromycotina</taxon>
        <taxon>Mucoromycetes</taxon>
        <taxon>Mucorales</taxon>
        <taxon>Cunninghamellaceae</taxon>
        <taxon>Hesseltinella</taxon>
    </lineage>
</organism>
<dbReference type="PANTHER" id="PTHR46263">
    <property type="entry name" value="ARMADILLO REPEAT-CONTAINING PROTEIN 7"/>
    <property type="match status" value="1"/>
</dbReference>
<accession>A0A1X2GQY7</accession>